<evidence type="ECO:0000259" key="3">
    <source>
        <dbReference type="PROSITE" id="PS50054"/>
    </source>
</evidence>
<dbReference type="GO" id="GO:0005634">
    <property type="term" value="C:nucleus"/>
    <property type="evidence" value="ECO:0007669"/>
    <property type="project" value="TreeGrafter"/>
</dbReference>
<reference evidence="5" key="1">
    <citation type="submission" date="2020-10" db="EMBL/GenBank/DDBJ databases">
        <title>Unveiling of a novel bifunctional photoreceptor, Dualchrome1, isolated from a cosmopolitan green alga.</title>
        <authorList>
            <person name="Suzuki S."/>
            <person name="Kawachi M."/>
        </authorList>
    </citation>
    <scope>NUCLEOTIDE SEQUENCE</scope>
    <source>
        <strain evidence="5">NIES 2893</strain>
    </source>
</reference>
<sequence length="364" mass="37647">MPLISSKKRERENPCFICGHYHRYDLGEICKICGHKPPGPAAPAACSVGGGVGTNPTFVGNAFVDGAMNASQSLGFCPTVPLSSNGNSSGAGGGQLLAAAHEGLPSEVIPSFLYLGSYDHASRSDLLKAMDVHYVLNCVPGCQNLYRNSFTYHTATTSSPIPLGECIGFLESVRKAKGRVLVHCMSGMSRSPAVVLAYLLYLYGSRIRLPELHNHLKSCRQVVNLKPVDMAAVSQYEEAREAALASGDATQAQPFVPDSSMPPPVPLPSMLPNAAAMMAPLSPPAFDFAAAAPPPPSVSTDAFAAFALPTAAPLPPPPAVSADAFAAFALPTAAPLPPPPAVSADAFAAFAPPTTFGGSGMDTS</sequence>
<dbReference type="SUPFAM" id="SSF52799">
    <property type="entry name" value="(Phosphotyrosine protein) phosphatases II"/>
    <property type="match status" value="1"/>
</dbReference>
<keyword evidence="1" id="KW-0378">Hydrolase</keyword>
<dbReference type="GO" id="GO:0009738">
    <property type="term" value="P:abscisic acid-activated signaling pathway"/>
    <property type="evidence" value="ECO:0007669"/>
    <property type="project" value="InterPro"/>
</dbReference>
<evidence type="ECO:0000313" key="5">
    <source>
        <dbReference type="EMBL" id="GHP10384.1"/>
    </source>
</evidence>
<dbReference type="GO" id="GO:0033549">
    <property type="term" value="F:MAP kinase phosphatase activity"/>
    <property type="evidence" value="ECO:0007669"/>
    <property type="project" value="InterPro"/>
</dbReference>
<dbReference type="PANTHER" id="PTHR47244:SF1">
    <property type="entry name" value="PROTEIN-TYROSINE-PHOSPHATASE IBR5"/>
    <property type="match status" value="1"/>
</dbReference>
<protein>
    <submittedName>
        <fullName evidence="5">Protein-tyrosine-phosphatase</fullName>
    </submittedName>
</protein>
<dbReference type="EMBL" id="BNJQ01000029">
    <property type="protein sequence ID" value="GHP10384.1"/>
    <property type="molecule type" value="Genomic_DNA"/>
</dbReference>
<dbReference type="PROSITE" id="PS50056">
    <property type="entry name" value="TYR_PHOSPHATASE_2"/>
    <property type="match status" value="1"/>
</dbReference>
<dbReference type="GO" id="GO:0009734">
    <property type="term" value="P:auxin-activated signaling pathway"/>
    <property type="evidence" value="ECO:0007669"/>
    <property type="project" value="InterPro"/>
</dbReference>
<dbReference type="InterPro" id="IPR044212">
    <property type="entry name" value="IBR5-like"/>
</dbReference>
<name>A0A830HT96_9CHLO</name>
<evidence type="ECO:0000256" key="1">
    <source>
        <dbReference type="ARBA" id="ARBA00022801"/>
    </source>
</evidence>
<dbReference type="Pfam" id="PF00782">
    <property type="entry name" value="DSPc"/>
    <property type="match status" value="1"/>
</dbReference>
<organism evidence="5 6">
    <name type="scientific">Pycnococcus provasolii</name>
    <dbReference type="NCBI Taxonomy" id="41880"/>
    <lineage>
        <taxon>Eukaryota</taxon>
        <taxon>Viridiplantae</taxon>
        <taxon>Chlorophyta</taxon>
        <taxon>Pseudoscourfieldiophyceae</taxon>
        <taxon>Pseudoscourfieldiales</taxon>
        <taxon>Pycnococcaceae</taxon>
        <taxon>Pycnococcus</taxon>
    </lineage>
</organism>
<dbReference type="InterPro" id="IPR000387">
    <property type="entry name" value="Tyr_Pase_dom"/>
</dbReference>
<evidence type="ECO:0000313" key="6">
    <source>
        <dbReference type="Proteomes" id="UP000660262"/>
    </source>
</evidence>
<gene>
    <name evidence="5" type="ORF">PPROV_000911500</name>
</gene>
<dbReference type="Gene3D" id="3.90.190.10">
    <property type="entry name" value="Protein tyrosine phosphatase superfamily"/>
    <property type="match status" value="1"/>
</dbReference>
<dbReference type="AlphaFoldDB" id="A0A830HT96"/>
<dbReference type="PROSITE" id="PS00383">
    <property type="entry name" value="TYR_PHOSPHATASE_1"/>
    <property type="match status" value="1"/>
</dbReference>
<keyword evidence="2" id="KW-0904">Protein phosphatase</keyword>
<dbReference type="InterPro" id="IPR000340">
    <property type="entry name" value="Dual-sp_phosphatase_cat-dom"/>
</dbReference>
<dbReference type="InterPro" id="IPR016130">
    <property type="entry name" value="Tyr_Pase_AS"/>
</dbReference>
<dbReference type="OrthoDB" id="165342at2759"/>
<proteinExistence type="predicted"/>
<keyword evidence="6" id="KW-1185">Reference proteome</keyword>
<dbReference type="InterPro" id="IPR020422">
    <property type="entry name" value="TYR_PHOSPHATASE_DUAL_dom"/>
</dbReference>
<comment type="caution">
    <text evidence="5">The sequence shown here is derived from an EMBL/GenBank/DDBJ whole genome shotgun (WGS) entry which is preliminary data.</text>
</comment>
<dbReference type="SMART" id="SM00195">
    <property type="entry name" value="DSPc"/>
    <property type="match status" value="1"/>
</dbReference>
<evidence type="ECO:0000256" key="2">
    <source>
        <dbReference type="ARBA" id="ARBA00022912"/>
    </source>
</evidence>
<evidence type="ECO:0000259" key="4">
    <source>
        <dbReference type="PROSITE" id="PS50056"/>
    </source>
</evidence>
<dbReference type="Proteomes" id="UP000660262">
    <property type="component" value="Unassembled WGS sequence"/>
</dbReference>
<dbReference type="PANTHER" id="PTHR47244">
    <property type="entry name" value="PROTEIN-TYROSINE-PHOSPHATASE IBR5"/>
    <property type="match status" value="1"/>
</dbReference>
<feature type="domain" description="Tyrosine specific protein phosphatases" evidence="4">
    <location>
        <begin position="167"/>
        <end position="220"/>
    </location>
</feature>
<feature type="domain" description="Tyrosine-protein phosphatase" evidence="3">
    <location>
        <begin position="104"/>
        <end position="242"/>
    </location>
</feature>
<dbReference type="InterPro" id="IPR029021">
    <property type="entry name" value="Prot-tyrosine_phosphatase-like"/>
</dbReference>
<accession>A0A830HT96</accession>
<dbReference type="PROSITE" id="PS50054">
    <property type="entry name" value="TYR_PHOSPHATASE_DUAL"/>
    <property type="match status" value="1"/>
</dbReference>